<dbReference type="EnsemblProtists" id="EOD23767">
    <property type="protein sequence ID" value="EOD23767"/>
    <property type="gene ID" value="EMIHUDRAFT_457900"/>
</dbReference>
<dbReference type="HOGENOM" id="CLU_1135276_0_0_1"/>
<dbReference type="KEGG" id="ehx:EMIHUDRAFT_457900"/>
<dbReference type="PaxDb" id="2903-EOD23767"/>
<dbReference type="RefSeq" id="XP_005776196.1">
    <property type="nucleotide sequence ID" value="XM_005776139.1"/>
</dbReference>
<evidence type="ECO:0000256" key="1">
    <source>
        <dbReference type="SAM" id="MobiDB-lite"/>
    </source>
</evidence>
<evidence type="ECO:0000313" key="2">
    <source>
        <dbReference type="EnsemblProtists" id="EOD23767"/>
    </source>
</evidence>
<proteinExistence type="predicted"/>
<reference evidence="3" key="1">
    <citation type="journal article" date="2013" name="Nature">
        <title>Pan genome of the phytoplankton Emiliania underpins its global distribution.</title>
        <authorList>
            <person name="Read B.A."/>
            <person name="Kegel J."/>
            <person name="Klute M.J."/>
            <person name="Kuo A."/>
            <person name="Lefebvre S.C."/>
            <person name="Maumus F."/>
            <person name="Mayer C."/>
            <person name="Miller J."/>
            <person name="Monier A."/>
            <person name="Salamov A."/>
            <person name="Young J."/>
            <person name="Aguilar M."/>
            <person name="Claverie J.M."/>
            <person name="Frickenhaus S."/>
            <person name="Gonzalez K."/>
            <person name="Herman E.K."/>
            <person name="Lin Y.C."/>
            <person name="Napier J."/>
            <person name="Ogata H."/>
            <person name="Sarno A.F."/>
            <person name="Shmutz J."/>
            <person name="Schroeder D."/>
            <person name="de Vargas C."/>
            <person name="Verret F."/>
            <person name="von Dassow P."/>
            <person name="Valentin K."/>
            <person name="Van de Peer Y."/>
            <person name="Wheeler G."/>
            <person name="Dacks J.B."/>
            <person name="Delwiche C.F."/>
            <person name="Dyhrman S.T."/>
            <person name="Glockner G."/>
            <person name="John U."/>
            <person name="Richards T."/>
            <person name="Worden A.Z."/>
            <person name="Zhang X."/>
            <person name="Grigoriev I.V."/>
            <person name="Allen A.E."/>
            <person name="Bidle K."/>
            <person name="Borodovsky M."/>
            <person name="Bowler C."/>
            <person name="Brownlee C."/>
            <person name="Cock J.M."/>
            <person name="Elias M."/>
            <person name="Gladyshev V.N."/>
            <person name="Groth M."/>
            <person name="Guda C."/>
            <person name="Hadaegh A."/>
            <person name="Iglesias-Rodriguez M.D."/>
            <person name="Jenkins J."/>
            <person name="Jones B.M."/>
            <person name="Lawson T."/>
            <person name="Leese F."/>
            <person name="Lindquist E."/>
            <person name="Lobanov A."/>
            <person name="Lomsadze A."/>
            <person name="Malik S.B."/>
            <person name="Marsh M.E."/>
            <person name="Mackinder L."/>
            <person name="Mock T."/>
            <person name="Mueller-Roeber B."/>
            <person name="Pagarete A."/>
            <person name="Parker M."/>
            <person name="Probert I."/>
            <person name="Quesneville H."/>
            <person name="Raines C."/>
            <person name="Rensing S.A."/>
            <person name="Riano-Pachon D.M."/>
            <person name="Richier S."/>
            <person name="Rokitta S."/>
            <person name="Shiraiwa Y."/>
            <person name="Soanes D.M."/>
            <person name="van der Giezen M."/>
            <person name="Wahlund T.M."/>
            <person name="Williams B."/>
            <person name="Wilson W."/>
            <person name="Wolfe G."/>
            <person name="Wurch L.L."/>
        </authorList>
    </citation>
    <scope>NUCLEOTIDE SEQUENCE</scope>
</reference>
<reference evidence="2" key="2">
    <citation type="submission" date="2024-10" db="UniProtKB">
        <authorList>
            <consortium name="EnsemblProtists"/>
        </authorList>
    </citation>
    <scope>IDENTIFICATION</scope>
</reference>
<dbReference type="GeneID" id="17269312"/>
<sequence length="245" mass="25554">MSPARYATPDPDDDGYDEDVPAPAPPAADDDAAPADEPVLPDPSCCPALPLLLLALIGTVASALAFARPPAALLQCAPDTIAVTRSIEAGAATRPGDGWFGSWGRHTHTDMMHCVPKEHSPEAAEAATRSHKLGLEAAEAAAAAQQQLVDSLGAVSERLAHSGCRPVRDPADVTALGDALACVRRHRKLPAAKRLETAAILVLVDSTPGDDLLSSVDWPAAGFEFLTLAEKSDDVLAREVQALLR</sequence>
<feature type="compositionally biased region" description="Acidic residues" evidence="1">
    <location>
        <begin position="10"/>
        <end position="20"/>
    </location>
</feature>
<dbReference type="AlphaFoldDB" id="A0A0D3JJT2"/>
<name>A0A0D3JJT2_EMIH1</name>
<protein>
    <submittedName>
        <fullName evidence="2">Uncharacterized protein</fullName>
    </submittedName>
</protein>
<keyword evidence="3" id="KW-1185">Reference proteome</keyword>
<organism evidence="2 3">
    <name type="scientific">Emiliania huxleyi (strain CCMP1516)</name>
    <dbReference type="NCBI Taxonomy" id="280463"/>
    <lineage>
        <taxon>Eukaryota</taxon>
        <taxon>Haptista</taxon>
        <taxon>Haptophyta</taxon>
        <taxon>Prymnesiophyceae</taxon>
        <taxon>Isochrysidales</taxon>
        <taxon>Noelaerhabdaceae</taxon>
        <taxon>Emiliania</taxon>
    </lineage>
</organism>
<dbReference type="Proteomes" id="UP000013827">
    <property type="component" value="Unassembled WGS sequence"/>
</dbReference>
<evidence type="ECO:0000313" key="3">
    <source>
        <dbReference type="Proteomes" id="UP000013827"/>
    </source>
</evidence>
<feature type="region of interest" description="Disordered" evidence="1">
    <location>
        <begin position="1"/>
        <end position="41"/>
    </location>
</feature>
<accession>A0A0D3JJT2</accession>